<dbReference type="InterPro" id="IPR025557">
    <property type="entry name" value="DUF4282"/>
</dbReference>
<dbReference type="Pfam" id="PF14110">
    <property type="entry name" value="DUF4282"/>
    <property type="match status" value="1"/>
</dbReference>
<keyword evidence="1" id="KW-0812">Transmembrane</keyword>
<dbReference type="Proteomes" id="UP000198405">
    <property type="component" value="Unassembled WGS sequence"/>
</dbReference>
<evidence type="ECO:0008006" key="4">
    <source>
        <dbReference type="Google" id="ProtNLM"/>
    </source>
</evidence>
<evidence type="ECO:0000256" key="1">
    <source>
        <dbReference type="SAM" id="Phobius"/>
    </source>
</evidence>
<name>A0A238Z6W9_9BACT</name>
<protein>
    <recommendedName>
        <fullName evidence="4">DUF4282 domain-containing protein</fullName>
    </recommendedName>
</protein>
<keyword evidence="1" id="KW-1133">Transmembrane helix</keyword>
<evidence type="ECO:0000313" key="2">
    <source>
        <dbReference type="EMBL" id="SNR79156.1"/>
    </source>
</evidence>
<accession>A0A238Z6W9</accession>
<organism evidence="2 3">
    <name type="scientific">Desulfurobacterium atlanticum</name>
    <dbReference type="NCBI Taxonomy" id="240169"/>
    <lineage>
        <taxon>Bacteria</taxon>
        <taxon>Pseudomonadati</taxon>
        <taxon>Aquificota</taxon>
        <taxon>Aquificia</taxon>
        <taxon>Desulfurobacteriales</taxon>
        <taxon>Desulfurobacteriaceae</taxon>
        <taxon>Desulfurobacterium</taxon>
    </lineage>
</organism>
<keyword evidence="1" id="KW-0472">Membrane</keyword>
<proteinExistence type="predicted"/>
<feature type="transmembrane region" description="Helical" evidence="1">
    <location>
        <begin position="26"/>
        <end position="49"/>
    </location>
</feature>
<sequence length="113" mass="12273">MGEKKEGFIDALFDFSFSKFITPKIAGVWLIVAYLFESLIALGALLSSLNAGGTAFVSTLILVALILPVALIGTRITIEGMVSLVKIAEESVRIRELLENKARGESEEEEERG</sequence>
<evidence type="ECO:0000313" key="3">
    <source>
        <dbReference type="Proteomes" id="UP000198405"/>
    </source>
</evidence>
<reference evidence="3" key="1">
    <citation type="submission" date="2017-06" db="EMBL/GenBank/DDBJ databases">
        <authorList>
            <person name="Varghese N."/>
            <person name="Submissions S."/>
        </authorList>
    </citation>
    <scope>NUCLEOTIDE SEQUENCE [LARGE SCALE GENOMIC DNA]</scope>
    <source>
        <strain evidence="3">DSM 15668</strain>
    </source>
</reference>
<dbReference type="AlphaFoldDB" id="A0A238Z6W9"/>
<feature type="transmembrane region" description="Helical" evidence="1">
    <location>
        <begin position="55"/>
        <end position="78"/>
    </location>
</feature>
<keyword evidence="3" id="KW-1185">Reference proteome</keyword>
<gene>
    <name evidence="2" type="ORF">SAMN06265340_1074</name>
</gene>
<dbReference type="EMBL" id="FZOB01000007">
    <property type="protein sequence ID" value="SNR79156.1"/>
    <property type="molecule type" value="Genomic_DNA"/>
</dbReference>